<dbReference type="OrthoDB" id="1185978at2759"/>
<accession>A0A388M567</accession>
<keyword evidence="12" id="KW-0472">Membrane</keyword>
<dbReference type="Proteomes" id="UP000265515">
    <property type="component" value="Unassembled WGS sequence"/>
</dbReference>
<organism evidence="13 14">
    <name type="scientific">Chara braunii</name>
    <name type="common">Braun's stonewort</name>
    <dbReference type="NCBI Taxonomy" id="69332"/>
    <lineage>
        <taxon>Eukaryota</taxon>
        <taxon>Viridiplantae</taxon>
        <taxon>Streptophyta</taxon>
        <taxon>Charophyceae</taxon>
        <taxon>Charales</taxon>
        <taxon>Characeae</taxon>
        <taxon>Chara</taxon>
    </lineage>
</organism>
<evidence type="ECO:0000256" key="12">
    <source>
        <dbReference type="ARBA" id="ARBA00023136"/>
    </source>
</evidence>
<dbReference type="Gramene" id="GBG89612">
    <property type="protein sequence ID" value="GBG89612"/>
    <property type="gene ID" value="CBR_g49402"/>
</dbReference>
<dbReference type="InterPro" id="IPR034626">
    <property type="entry name" value="OEP24"/>
</dbReference>
<keyword evidence="8" id="KW-0934">Plastid</keyword>
<keyword evidence="11" id="KW-0626">Porin</keyword>
<dbReference type="GO" id="GO:0034426">
    <property type="term" value="C:etioplast membrane"/>
    <property type="evidence" value="ECO:0007669"/>
    <property type="project" value="UniProtKB-SubCell"/>
</dbReference>
<comment type="subcellular location">
    <subcellularLocation>
        <location evidence="2">Plastid</location>
        <location evidence="2">Chloroplast outer membrane</location>
        <topology evidence="2">Multi-pass membrane protein</topology>
    </subcellularLocation>
    <subcellularLocation>
        <location evidence="3">Plastid</location>
        <location evidence="3">Etioplast membrane</location>
        <topology evidence="3">Multi-pass membrane protein</topology>
    </subcellularLocation>
</comment>
<gene>
    <name evidence="13" type="ORF">CBR_g49402</name>
</gene>
<evidence type="ECO:0000256" key="8">
    <source>
        <dbReference type="ARBA" id="ARBA00022640"/>
    </source>
</evidence>
<keyword evidence="9" id="KW-0812">Transmembrane</keyword>
<dbReference type="GO" id="GO:0034765">
    <property type="term" value="P:regulation of monoatomic ion transmembrane transport"/>
    <property type="evidence" value="ECO:0007669"/>
    <property type="project" value="InterPro"/>
</dbReference>
<keyword evidence="7" id="KW-0150">Chloroplast</keyword>
<dbReference type="GO" id="GO:0015288">
    <property type="term" value="F:porin activity"/>
    <property type="evidence" value="ECO:0007669"/>
    <property type="project" value="UniProtKB-KW"/>
</dbReference>
<comment type="function">
    <text evidence="1">High-conductance voltage-dependent solute channel with a slight selectivity for cations transporting triosephosphates, dicarboxylic acids, ATP, inorganic phosphate (Pi), sugars, and positively or negatively charged amino acids.</text>
</comment>
<keyword evidence="10" id="KW-0406">Ion transport</keyword>
<evidence type="ECO:0000256" key="3">
    <source>
        <dbReference type="ARBA" id="ARBA00004441"/>
    </source>
</evidence>
<evidence type="ECO:0000256" key="9">
    <source>
        <dbReference type="ARBA" id="ARBA00022692"/>
    </source>
</evidence>
<comment type="caution">
    <text evidence="13">The sequence shown here is derived from an EMBL/GenBank/DDBJ whole genome shotgun (WGS) entry which is preliminary data.</text>
</comment>
<evidence type="ECO:0000313" key="14">
    <source>
        <dbReference type="Proteomes" id="UP000265515"/>
    </source>
</evidence>
<keyword evidence="5" id="KW-0813">Transport</keyword>
<dbReference type="GO" id="GO:0046930">
    <property type="term" value="C:pore complex"/>
    <property type="evidence" value="ECO:0007669"/>
    <property type="project" value="UniProtKB-KW"/>
</dbReference>
<evidence type="ECO:0000256" key="7">
    <source>
        <dbReference type="ARBA" id="ARBA00022528"/>
    </source>
</evidence>
<dbReference type="GO" id="GO:0009707">
    <property type="term" value="C:chloroplast outer membrane"/>
    <property type="evidence" value="ECO:0007669"/>
    <property type="project" value="UniProtKB-SubCell"/>
</dbReference>
<name>A0A388M567_CHABU</name>
<keyword evidence="14" id="KW-1185">Reference proteome</keyword>
<dbReference type="OMA" id="AESTWNF"/>
<evidence type="ECO:0000256" key="1">
    <source>
        <dbReference type="ARBA" id="ARBA00002327"/>
    </source>
</evidence>
<evidence type="ECO:0000256" key="2">
    <source>
        <dbReference type="ARBA" id="ARBA00004396"/>
    </source>
</evidence>
<evidence type="ECO:0000256" key="11">
    <source>
        <dbReference type="ARBA" id="ARBA00023114"/>
    </source>
</evidence>
<dbReference type="PANTHER" id="PTHR35284:SF1">
    <property type="entry name" value="OUTER ENVELOPE PORE PROTEIN 24A, CHLOROPLASTIC-RELATED"/>
    <property type="match status" value="1"/>
</dbReference>
<evidence type="ECO:0000256" key="4">
    <source>
        <dbReference type="ARBA" id="ARBA00011593"/>
    </source>
</evidence>
<proteinExistence type="predicted"/>
<comment type="subunit">
    <text evidence="4">Homooligomers form large rather nonselective pores in plastidial outer membranes.</text>
</comment>
<evidence type="ECO:0000313" key="13">
    <source>
        <dbReference type="EMBL" id="GBG89612.1"/>
    </source>
</evidence>
<dbReference type="AlphaFoldDB" id="A0A388M567"/>
<evidence type="ECO:0000256" key="5">
    <source>
        <dbReference type="ARBA" id="ARBA00022448"/>
    </source>
</evidence>
<keyword evidence="6" id="KW-1134">Transmembrane beta strand</keyword>
<evidence type="ECO:0000256" key="6">
    <source>
        <dbReference type="ARBA" id="ARBA00022452"/>
    </source>
</evidence>
<protein>
    <submittedName>
        <fullName evidence="13">Uncharacterized protein</fullName>
    </submittedName>
</protein>
<dbReference type="GO" id="GO:0022843">
    <property type="term" value="F:voltage-gated monoatomic cation channel activity"/>
    <property type="evidence" value="ECO:0007669"/>
    <property type="project" value="InterPro"/>
</dbReference>
<sequence length="223" mass="24081">MSKPTLKAKYDTGSKSAAGVLLLGVGDLRLKLACTDRSFASSGSGGRELTGVAIGVEKPQVFSIDYDAATKATKFVFRSSASIKGKTVKLAYSHNHIHPQETSKSPTTTLESTLVFDSKNSVSGKYNFSAAKLAAIKYRYIHTSDTTLEPSYDFATASWSFHATHNPSSRDTLTAAYNGSTHAVDLEWVRKSDTGSFRVGCKRPVGGTSKPPVVRFEKTWNLS</sequence>
<dbReference type="EMBL" id="BFEA01000749">
    <property type="protein sequence ID" value="GBG89612.1"/>
    <property type="molecule type" value="Genomic_DNA"/>
</dbReference>
<evidence type="ECO:0000256" key="10">
    <source>
        <dbReference type="ARBA" id="ARBA00023065"/>
    </source>
</evidence>
<dbReference type="PANTHER" id="PTHR35284">
    <property type="entry name" value="OUTER ENVELOPE PORE PROTEIN 24A, CHLOROPLASTIC-RELATED"/>
    <property type="match status" value="1"/>
</dbReference>
<reference evidence="13 14" key="1">
    <citation type="journal article" date="2018" name="Cell">
        <title>The Chara Genome: Secondary Complexity and Implications for Plant Terrestrialization.</title>
        <authorList>
            <person name="Nishiyama T."/>
            <person name="Sakayama H."/>
            <person name="Vries J.D."/>
            <person name="Buschmann H."/>
            <person name="Saint-Marcoux D."/>
            <person name="Ullrich K.K."/>
            <person name="Haas F.B."/>
            <person name="Vanderstraeten L."/>
            <person name="Becker D."/>
            <person name="Lang D."/>
            <person name="Vosolsobe S."/>
            <person name="Rombauts S."/>
            <person name="Wilhelmsson P.K.I."/>
            <person name="Janitza P."/>
            <person name="Kern R."/>
            <person name="Heyl A."/>
            <person name="Rumpler F."/>
            <person name="Villalobos L.I.A.C."/>
            <person name="Clay J.M."/>
            <person name="Skokan R."/>
            <person name="Toyoda A."/>
            <person name="Suzuki Y."/>
            <person name="Kagoshima H."/>
            <person name="Schijlen E."/>
            <person name="Tajeshwar N."/>
            <person name="Catarino B."/>
            <person name="Hetherington A.J."/>
            <person name="Saltykova A."/>
            <person name="Bonnot C."/>
            <person name="Breuninger H."/>
            <person name="Symeonidi A."/>
            <person name="Radhakrishnan G.V."/>
            <person name="Van Nieuwerburgh F."/>
            <person name="Deforce D."/>
            <person name="Chang C."/>
            <person name="Karol K.G."/>
            <person name="Hedrich R."/>
            <person name="Ulvskov P."/>
            <person name="Glockner G."/>
            <person name="Delwiche C.F."/>
            <person name="Petrasek J."/>
            <person name="Van de Peer Y."/>
            <person name="Friml J."/>
            <person name="Beilby M."/>
            <person name="Dolan L."/>
            <person name="Kohara Y."/>
            <person name="Sugano S."/>
            <person name="Fujiyama A."/>
            <person name="Delaux P.-M."/>
            <person name="Quint M."/>
            <person name="TheiBen G."/>
            <person name="Hagemann M."/>
            <person name="Harholt J."/>
            <person name="Dunand C."/>
            <person name="Zachgo S."/>
            <person name="Langdale J."/>
            <person name="Maumus F."/>
            <person name="Straeten D.V.D."/>
            <person name="Gould S.B."/>
            <person name="Rensing S.A."/>
        </authorList>
    </citation>
    <scope>NUCLEOTIDE SEQUENCE [LARGE SCALE GENOMIC DNA]</scope>
    <source>
        <strain evidence="13 14">S276</strain>
    </source>
</reference>